<evidence type="ECO:0000313" key="2">
    <source>
        <dbReference type="Proteomes" id="UP001144978"/>
    </source>
</evidence>
<dbReference type="EMBL" id="JANSHE010001252">
    <property type="protein sequence ID" value="KAJ3003656.1"/>
    <property type="molecule type" value="Genomic_DNA"/>
</dbReference>
<keyword evidence="2" id="KW-1185">Reference proteome</keyword>
<reference evidence="1" key="1">
    <citation type="submission" date="2022-08" db="EMBL/GenBank/DDBJ databases">
        <title>Genome Sequence of Pycnoporus sanguineus.</title>
        <authorList>
            <person name="Buettner E."/>
        </authorList>
    </citation>
    <scope>NUCLEOTIDE SEQUENCE</scope>
    <source>
        <strain evidence="1">CG-C14</strain>
    </source>
</reference>
<organism evidence="1 2">
    <name type="scientific">Trametes sanguinea</name>
    <dbReference type="NCBI Taxonomy" id="158606"/>
    <lineage>
        <taxon>Eukaryota</taxon>
        <taxon>Fungi</taxon>
        <taxon>Dikarya</taxon>
        <taxon>Basidiomycota</taxon>
        <taxon>Agaricomycotina</taxon>
        <taxon>Agaricomycetes</taxon>
        <taxon>Polyporales</taxon>
        <taxon>Polyporaceae</taxon>
        <taxon>Trametes</taxon>
    </lineage>
</organism>
<evidence type="ECO:0000313" key="1">
    <source>
        <dbReference type="EMBL" id="KAJ3003656.1"/>
    </source>
</evidence>
<sequence>MYRASRPRIWAPSGDPHADKQCPALRSLDLLRPLLSYHRRAKCNASRFRSSALNFDSLHQDIPADAPCHDRDLTRLDRTTVSSSNRHAILAPRSNLRSSSAIRVHWGDLHVSLTSEYEHSEYALPALSTVIRIAARGSSPPGGRATPHSLVLELMLSVGPIPALTWDTSEPPGLQQLTLPDSGGLKSPSSLQTWRPTEERSERCLVAYGTVASSEALRWTDTISDVRRMDGRVPGQERHGFHTALEEPKARESLLTPTMRRTASKSSLSSPSETPASDASAPATSSSPSTLSVDRSEPTTTASTVSSATSAEFSPMPSMFHAAANAAALMERTPFAIDDAKDDEDESDIETDVEDDGVMDEVDAFLEAHDSGLTEAERELAQDLINAEPVK</sequence>
<accession>A0ACC1PXE9</accession>
<comment type="caution">
    <text evidence="1">The sequence shown here is derived from an EMBL/GenBank/DDBJ whole genome shotgun (WGS) entry which is preliminary data.</text>
</comment>
<proteinExistence type="predicted"/>
<gene>
    <name evidence="1" type="ORF">NUW54_g5192</name>
</gene>
<name>A0ACC1PXE9_9APHY</name>
<protein>
    <submittedName>
        <fullName evidence="1">Uncharacterized protein</fullName>
    </submittedName>
</protein>
<dbReference type="Proteomes" id="UP001144978">
    <property type="component" value="Unassembled WGS sequence"/>
</dbReference>